<dbReference type="GO" id="GO:0006313">
    <property type="term" value="P:DNA transposition"/>
    <property type="evidence" value="ECO:0007669"/>
    <property type="project" value="InterPro"/>
</dbReference>
<dbReference type="PANTHER" id="PTHR33360">
    <property type="entry name" value="TRANSPOSASE FOR INSERTION SEQUENCE ELEMENT IS200"/>
    <property type="match status" value="1"/>
</dbReference>
<dbReference type="AlphaFoldDB" id="A0A9D1DUI8"/>
<dbReference type="Pfam" id="PF01797">
    <property type="entry name" value="Y1_Tnp"/>
    <property type="match status" value="1"/>
</dbReference>
<dbReference type="Gene3D" id="3.30.70.1290">
    <property type="entry name" value="Transposase IS200-like"/>
    <property type="match status" value="1"/>
</dbReference>
<evidence type="ECO:0000259" key="1">
    <source>
        <dbReference type="SMART" id="SM01321"/>
    </source>
</evidence>
<dbReference type="EMBL" id="DVHC01000046">
    <property type="protein sequence ID" value="HIR59307.1"/>
    <property type="molecule type" value="Genomic_DNA"/>
</dbReference>
<dbReference type="GO" id="GO:0003677">
    <property type="term" value="F:DNA binding"/>
    <property type="evidence" value="ECO:0007669"/>
    <property type="project" value="InterPro"/>
</dbReference>
<feature type="domain" description="Transposase IS200-like" evidence="1">
    <location>
        <begin position="20"/>
        <end position="138"/>
    </location>
</feature>
<dbReference type="SUPFAM" id="SSF143422">
    <property type="entry name" value="Transposase IS200-like"/>
    <property type="match status" value="1"/>
</dbReference>
<reference evidence="2" key="1">
    <citation type="submission" date="2020-10" db="EMBL/GenBank/DDBJ databases">
        <authorList>
            <person name="Gilroy R."/>
        </authorList>
    </citation>
    <scope>NUCLEOTIDE SEQUENCE</scope>
    <source>
        <strain evidence="2">CHK184-20233</strain>
    </source>
</reference>
<dbReference type="GO" id="GO:0004803">
    <property type="term" value="F:transposase activity"/>
    <property type="evidence" value="ECO:0007669"/>
    <property type="project" value="InterPro"/>
</dbReference>
<evidence type="ECO:0000313" key="2">
    <source>
        <dbReference type="EMBL" id="HIR59307.1"/>
    </source>
</evidence>
<protein>
    <submittedName>
        <fullName evidence="2">IS200/IS605 family transposase</fullName>
    </submittedName>
</protein>
<dbReference type="PANTHER" id="PTHR33360:SF2">
    <property type="entry name" value="TRANSPOSASE FOR INSERTION SEQUENCE ELEMENT IS200"/>
    <property type="match status" value="1"/>
</dbReference>
<proteinExistence type="predicted"/>
<evidence type="ECO:0000313" key="3">
    <source>
        <dbReference type="Proteomes" id="UP000824232"/>
    </source>
</evidence>
<organism evidence="2 3">
    <name type="scientific">Candidatus Onthousia excrementipullorum</name>
    <dbReference type="NCBI Taxonomy" id="2840884"/>
    <lineage>
        <taxon>Bacteria</taxon>
        <taxon>Bacillati</taxon>
        <taxon>Bacillota</taxon>
        <taxon>Bacilli</taxon>
        <taxon>Candidatus Onthousia</taxon>
    </lineage>
</organism>
<gene>
    <name evidence="2" type="primary">tnpA</name>
    <name evidence="2" type="ORF">IAB38_04580</name>
</gene>
<accession>A0A9D1DUI8</accession>
<sequence>MLKTKTKSRDIDESQLSHTKYNCMYHIVFIPKFRRKAVYGKLRRDIGVILRRLCEYKGVEIVEAHACIDHIHMLVKIPPKLSVSQFMGYLKGKSALMIFENHANLKYKYGQRTFWAHGYYVSTVGLNKNTIKKYIREQETEDMLQDKRSVKEYEDPFKGC</sequence>
<dbReference type="NCBIfam" id="NF033573">
    <property type="entry name" value="transpos_IS200"/>
    <property type="match status" value="1"/>
</dbReference>
<dbReference type="InterPro" id="IPR002686">
    <property type="entry name" value="Transposase_17"/>
</dbReference>
<name>A0A9D1DUI8_9FIRM</name>
<comment type="caution">
    <text evidence="2">The sequence shown here is derived from an EMBL/GenBank/DDBJ whole genome shotgun (WGS) entry which is preliminary data.</text>
</comment>
<dbReference type="SMART" id="SM01321">
    <property type="entry name" value="Y1_Tnp"/>
    <property type="match status" value="1"/>
</dbReference>
<dbReference type="InterPro" id="IPR036515">
    <property type="entry name" value="Transposase_17_sf"/>
</dbReference>
<dbReference type="Proteomes" id="UP000824232">
    <property type="component" value="Unassembled WGS sequence"/>
</dbReference>
<reference evidence="2" key="2">
    <citation type="journal article" date="2021" name="PeerJ">
        <title>Extensive microbial diversity within the chicken gut microbiome revealed by metagenomics and culture.</title>
        <authorList>
            <person name="Gilroy R."/>
            <person name="Ravi A."/>
            <person name="Getino M."/>
            <person name="Pursley I."/>
            <person name="Horton D.L."/>
            <person name="Alikhan N.F."/>
            <person name="Baker D."/>
            <person name="Gharbi K."/>
            <person name="Hall N."/>
            <person name="Watson M."/>
            <person name="Adriaenssens E.M."/>
            <person name="Foster-Nyarko E."/>
            <person name="Jarju S."/>
            <person name="Secka A."/>
            <person name="Antonio M."/>
            <person name="Oren A."/>
            <person name="Chaudhuri R.R."/>
            <person name="La Ragione R."/>
            <person name="Hildebrand F."/>
            <person name="Pallen M.J."/>
        </authorList>
    </citation>
    <scope>NUCLEOTIDE SEQUENCE</scope>
    <source>
        <strain evidence="2">CHK184-20233</strain>
    </source>
</reference>